<keyword evidence="3" id="KW-1185">Reference proteome</keyword>
<sequence length="133" mass="14392">MKKLLFLAIGLLLLGATAVVVGIERFSLASDTEERIAQYRAKAADAVAEEARNSEGWRALQRAEPGTELPSVGWRKMAKDSAAHLDELRITGWSCVGGAVVLFGSGVVVLLVHRRRRTRSTGDAAATQVIRHI</sequence>
<dbReference type="EMBL" id="JBHTIS010002227">
    <property type="protein sequence ID" value="MFD1049518.1"/>
    <property type="molecule type" value="Genomic_DNA"/>
</dbReference>
<evidence type="ECO:0008006" key="4">
    <source>
        <dbReference type="Google" id="ProtNLM"/>
    </source>
</evidence>
<feature type="transmembrane region" description="Helical" evidence="1">
    <location>
        <begin position="90"/>
        <end position="112"/>
    </location>
</feature>
<evidence type="ECO:0000256" key="1">
    <source>
        <dbReference type="SAM" id="Phobius"/>
    </source>
</evidence>
<keyword evidence="1" id="KW-0472">Membrane</keyword>
<evidence type="ECO:0000313" key="3">
    <source>
        <dbReference type="Proteomes" id="UP001597045"/>
    </source>
</evidence>
<keyword evidence="1" id="KW-0812">Transmembrane</keyword>
<accession>A0ABW3MFZ1</accession>
<protein>
    <recommendedName>
        <fullName evidence="4">LPXTG-motif cell wall anchor domain-containing protein</fullName>
    </recommendedName>
</protein>
<organism evidence="2 3">
    <name type="scientific">Kibdelosporangium lantanae</name>
    <dbReference type="NCBI Taxonomy" id="1497396"/>
    <lineage>
        <taxon>Bacteria</taxon>
        <taxon>Bacillati</taxon>
        <taxon>Actinomycetota</taxon>
        <taxon>Actinomycetes</taxon>
        <taxon>Pseudonocardiales</taxon>
        <taxon>Pseudonocardiaceae</taxon>
        <taxon>Kibdelosporangium</taxon>
    </lineage>
</organism>
<comment type="caution">
    <text evidence="2">The sequence shown here is derived from an EMBL/GenBank/DDBJ whole genome shotgun (WGS) entry which is preliminary data.</text>
</comment>
<evidence type="ECO:0000313" key="2">
    <source>
        <dbReference type="EMBL" id="MFD1049518.1"/>
    </source>
</evidence>
<name>A0ABW3MFZ1_9PSEU</name>
<keyword evidence="1" id="KW-1133">Transmembrane helix</keyword>
<gene>
    <name evidence="2" type="ORF">ACFQ1S_30275</name>
</gene>
<dbReference type="Proteomes" id="UP001597045">
    <property type="component" value="Unassembled WGS sequence"/>
</dbReference>
<proteinExistence type="predicted"/>
<reference evidence="3" key="1">
    <citation type="journal article" date="2019" name="Int. J. Syst. Evol. Microbiol.">
        <title>The Global Catalogue of Microorganisms (GCM) 10K type strain sequencing project: providing services to taxonomists for standard genome sequencing and annotation.</title>
        <authorList>
            <consortium name="The Broad Institute Genomics Platform"/>
            <consortium name="The Broad Institute Genome Sequencing Center for Infectious Disease"/>
            <person name="Wu L."/>
            <person name="Ma J."/>
        </authorList>
    </citation>
    <scope>NUCLEOTIDE SEQUENCE [LARGE SCALE GENOMIC DNA]</scope>
    <source>
        <strain evidence="3">JCM 31486</strain>
    </source>
</reference>